<dbReference type="NCBIfam" id="TIGR01262">
    <property type="entry name" value="maiA"/>
    <property type="match status" value="1"/>
</dbReference>
<dbReference type="InterPro" id="IPR036249">
    <property type="entry name" value="Thioredoxin-like_sf"/>
</dbReference>
<dbReference type="PANTHER" id="PTHR42673">
    <property type="entry name" value="MALEYLACETOACETATE ISOMERASE"/>
    <property type="match status" value="1"/>
</dbReference>
<dbReference type="InterPro" id="IPR036282">
    <property type="entry name" value="Glutathione-S-Trfase_C_sf"/>
</dbReference>
<protein>
    <submittedName>
        <fullName evidence="4">Maleylacetoacetate isomerase</fullName>
        <ecNumber evidence="4">5.2.1.2</ecNumber>
    </submittedName>
</protein>
<dbReference type="InterPro" id="IPR040079">
    <property type="entry name" value="Glutathione_S-Trfase"/>
</dbReference>
<dbReference type="GO" id="GO:0016034">
    <property type="term" value="F:maleylacetoacetate isomerase activity"/>
    <property type="evidence" value="ECO:0007669"/>
    <property type="project" value="UniProtKB-EC"/>
</dbReference>
<dbReference type="Pfam" id="PF13417">
    <property type="entry name" value="GST_N_3"/>
    <property type="match status" value="1"/>
</dbReference>
<dbReference type="PROSITE" id="PS50404">
    <property type="entry name" value="GST_NTER"/>
    <property type="match status" value="1"/>
</dbReference>
<dbReference type="EMBL" id="JBHRVA010000002">
    <property type="protein sequence ID" value="MFC3301458.1"/>
    <property type="molecule type" value="Genomic_DNA"/>
</dbReference>
<feature type="domain" description="GST C-terminal" evidence="3">
    <location>
        <begin position="86"/>
        <end position="214"/>
    </location>
</feature>
<organism evidence="4 5">
    <name type="scientific">Parvularcula lutaonensis</name>
    <dbReference type="NCBI Taxonomy" id="491923"/>
    <lineage>
        <taxon>Bacteria</taxon>
        <taxon>Pseudomonadati</taxon>
        <taxon>Pseudomonadota</taxon>
        <taxon>Alphaproteobacteria</taxon>
        <taxon>Parvularculales</taxon>
        <taxon>Parvularculaceae</taxon>
        <taxon>Parvularcula</taxon>
    </lineage>
</organism>
<dbReference type="InterPro" id="IPR010987">
    <property type="entry name" value="Glutathione-S-Trfase_C-like"/>
</dbReference>
<evidence type="ECO:0000259" key="3">
    <source>
        <dbReference type="PROSITE" id="PS50405"/>
    </source>
</evidence>
<dbReference type="InterPro" id="IPR004045">
    <property type="entry name" value="Glutathione_S-Trfase_N"/>
</dbReference>
<dbReference type="SFLD" id="SFLDS00019">
    <property type="entry name" value="Glutathione_Transferase_(cytos"/>
    <property type="match status" value="1"/>
</dbReference>
<dbReference type="Gene3D" id="1.20.1050.10">
    <property type="match status" value="1"/>
</dbReference>
<keyword evidence="5" id="KW-1185">Reference proteome</keyword>
<accession>A0ABV7M7S5</accession>
<evidence type="ECO:0000313" key="4">
    <source>
        <dbReference type="EMBL" id="MFC3301458.1"/>
    </source>
</evidence>
<dbReference type="PANTHER" id="PTHR42673:SF4">
    <property type="entry name" value="MALEYLACETOACETATE ISOMERASE"/>
    <property type="match status" value="1"/>
</dbReference>
<gene>
    <name evidence="4" type="primary">maiA</name>
    <name evidence="4" type="ORF">ACFONP_01770</name>
</gene>
<dbReference type="InterPro" id="IPR034333">
    <property type="entry name" value="GST_Zeta_N"/>
</dbReference>
<dbReference type="Gene3D" id="3.40.30.10">
    <property type="entry name" value="Glutaredoxin"/>
    <property type="match status" value="1"/>
</dbReference>
<evidence type="ECO:0000256" key="1">
    <source>
        <dbReference type="ARBA" id="ARBA00010007"/>
    </source>
</evidence>
<dbReference type="SUPFAM" id="SSF52833">
    <property type="entry name" value="Thioredoxin-like"/>
    <property type="match status" value="1"/>
</dbReference>
<comment type="similarity">
    <text evidence="1">Belongs to the GST superfamily. Zeta family.</text>
</comment>
<name>A0ABV7M7S5_9PROT</name>
<keyword evidence="4" id="KW-0413">Isomerase</keyword>
<dbReference type="EC" id="5.2.1.2" evidence="4"/>
<sequence length="215" mass="23952">MKLYGYWRSGTSYRVRIALALKGATIEQEPVNLLAGEHHSEAFRAKNPQGLVPALELDDGTILTQSPAIIEYLDETLPGPKLLPEDPLRRARARQLAAIIGCDIHPVQNLRILKYLQDPLGHDKETAFAWAAHWIDVGFEALEKELERTGWQGPFLLGAQPSVPDCYLLPQLYAGRRFGANVQHFPKLLQVEEALTAMPAVKDAHPDHQPDAQPC</sequence>
<dbReference type="SFLD" id="SFLDG00358">
    <property type="entry name" value="Main_(cytGST)"/>
    <property type="match status" value="1"/>
</dbReference>
<proteinExistence type="inferred from homology"/>
<dbReference type="PROSITE" id="PS50405">
    <property type="entry name" value="GST_CTER"/>
    <property type="match status" value="1"/>
</dbReference>
<dbReference type="RefSeq" id="WP_189572490.1">
    <property type="nucleotide sequence ID" value="NZ_BMXU01000001.1"/>
</dbReference>
<feature type="domain" description="GST N-terminal" evidence="2">
    <location>
        <begin position="1"/>
        <end position="81"/>
    </location>
</feature>
<dbReference type="InterPro" id="IPR005955">
    <property type="entry name" value="GST_Zeta"/>
</dbReference>
<dbReference type="SUPFAM" id="SSF47616">
    <property type="entry name" value="GST C-terminal domain-like"/>
    <property type="match status" value="1"/>
</dbReference>
<dbReference type="CDD" id="cd03042">
    <property type="entry name" value="GST_N_Zeta"/>
    <property type="match status" value="1"/>
</dbReference>
<dbReference type="Proteomes" id="UP001595607">
    <property type="component" value="Unassembled WGS sequence"/>
</dbReference>
<reference evidence="5" key="1">
    <citation type="journal article" date="2019" name="Int. J. Syst. Evol. Microbiol.">
        <title>The Global Catalogue of Microorganisms (GCM) 10K type strain sequencing project: providing services to taxonomists for standard genome sequencing and annotation.</title>
        <authorList>
            <consortium name="The Broad Institute Genomics Platform"/>
            <consortium name="The Broad Institute Genome Sequencing Center for Infectious Disease"/>
            <person name="Wu L."/>
            <person name="Ma J."/>
        </authorList>
    </citation>
    <scope>NUCLEOTIDE SEQUENCE [LARGE SCALE GENOMIC DNA]</scope>
    <source>
        <strain evidence="5">KCTC 22245</strain>
    </source>
</reference>
<evidence type="ECO:0000313" key="5">
    <source>
        <dbReference type="Proteomes" id="UP001595607"/>
    </source>
</evidence>
<evidence type="ECO:0000259" key="2">
    <source>
        <dbReference type="PROSITE" id="PS50404"/>
    </source>
</evidence>
<comment type="caution">
    <text evidence="4">The sequence shown here is derived from an EMBL/GenBank/DDBJ whole genome shotgun (WGS) entry which is preliminary data.</text>
</comment>